<dbReference type="STRING" id="99656.SAMN05421659_104124"/>
<keyword evidence="9" id="KW-0969">Cilium</keyword>
<reference evidence="9 10" key="1">
    <citation type="submission" date="2016-10" db="EMBL/GenBank/DDBJ databases">
        <authorList>
            <person name="de Groot N.N."/>
        </authorList>
    </citation>
    <scope>NUCLEOTIDE SEQUENCE [LARGE SCALE GENOMIC DNA]</scope>
    <source>
        <strain evidence="9 10">DSM 9179</strain>
    </source>
</reference>
<comment type="similarity">
    <text evidence="1 5">Belongs to the flagella basal body rod proteins family.</text>
</comment>
<feature type="domain" description="Flagellar basal body rod protein N-terminal" evidence="6">
    <location>
        <begin position="7"/>
        <end position="35"/>
    </location>
</feature>
<accession>A0A1I0P3E1</accession>
<dbReference type="Pfam" id="PF00460">
    <property type="entry name" value="Flg_bb_rod"/>
    <property type="match status" value="1"/>
</dbReference>
<keyword evidence="9" id="KW-0966">Cell projection</keyword>
<evidence type="ECO:0000259" key="8">
    <source>
        <dbReference type="Pfam" id="PF22692"/>
    </source>
</evidence>
<organism evidence="9 10">
    <name type="scientific">[Clostridium] fimetarium</name>
    <dbReference type="NCBI Taxonomy" id="99656"/>
    <lineage>
        <taxon>Bacteria</taxon>
        <taxon>Bacillati</taxon>
        <taxon>Bacillota</taxon>
        <taxon>Clostridia</taxon>
        <taxon>Lachnospirales</taxon>
        <taxon>Lachnospiraceae</taxon>
    </lineage>
</organism>
<dbReference type="InterPro" id="IPR012834">
    <property type="entry name" value="FlgG_G_neg"/>
</dbReference>
<feature type="domain" description="Flagellar hook protein FlgE/F/G-like D1" evidence="8">
    <location>
        <begin position="95"/>
        <end position="164"/>
    </location>
</feature>
<evidence type="ECO:0000256" key="3">
    <source>
        <dbReference type="ARBA" id="ARBA00025933"/>
    </source>
</evidence>
<dbReference type="NCBIfam" id="TIGR02488">
    <property type="entry name" value="flgG_G_neg"/>
    <property type="match status" value="1"/>
</dbReference>
<dbReference type="GO" id="GO:0009426">
    <property type="term" value="C:bacterial-type flagellum basal body, distal rod"/>
    <property type="evidence" value="ECO:0007669"/>
    <property type="project" value="UniProtKB-UniRule"/>
</dbReference>
<dbReference type="GO" id="GO:0071978">
    <property type="term" value="P:bacterial-type flagellum-dependent swarming motility"/>
    <property type="evidence" value="ECO:0007669"/>
    <property type="project" value="TreeGrafter"/>
</dbReference>
<comment type="subunit">
    <text evidence="3">The basal body constitutes a major portion of the flagellar organelle and consists of four rings (L,P,S, and M) mounted on a central rod. The rod consists of about 26 subunits of FlgG in the distal portion, and FlgB, FlgC and FlgF are thought to build up the proximal portion of the rod with about 6 subunits each.</text>
</comment>
<dbReference type="InterPro" id="IPR053967">
    <property type="entry name" value="LlgE_F_G-like_D1"/>
</dbReference>
<protein>
    <recommendedName>
        <fullName evidence="2 4">Flagellar basal-body rod protein FlgG</fullName>
    </recommendedName>
</protein>
<evidence type="ECO:0000256" key="2">
    <source>
        <dbReference type="ARBA" id="ARBA00017948"/>
    </source>
</evidence>
<proteinExistence type="inferred from homology"/>
<name>A0A1I0P3E1_9FIRM</name>
<evidence type="ECO:0000256" key="4">
    <source>
        <dbReference type="NCBIfam" id="TIGR02488"/>
    </source>
</evidence>
<dbReference type="InterPro" id="IPR019776">
    <property type="entry name" value="Flagellar_basal_body_rod_CS"/>
</dbReference>
<gene>
    <name evidence="9" type="ORF">SAMN05421659_104124</name>
</gene>
<dbReference type="InterPro" id="IPR037925">
    <property type="entry name" value="FlgE/F/G-like"/>
</dbReference>
<dbReference type="PANTHER" id="PTHR30435:SF19">
    <property type="entry name" value="FLAGELLAR BASAL-BODY ROD PROTEIN FLGG"/>
    <property type="match status" value="1"/>
</dbReference>
<dbReference type="InterPro" id="IPR001444">
    <property type="entry name" value="Flag_bb_rod_N"/>
</dbReference>
<dbReference type="PANTHER" id="PTHR30435">
    <property type="entry name" value="FLAGELLAR PROTEIN"/>
    <property type="match status" value="1"/>
</dbReference>
<evidence type="ECO:0000256" key="1">
    <source>
        <dbReference type="ARBA" id="ARBA00009677"/>
    </source>
</evidence>
<dbReference type="RefSeq" id="WP_092451907.1">
    <property type="nucleotide sequence ID" value="NZ_FOJI01000004.1"/>
</dbReference>
<keyword evidence="9" id="KW-0282">Flagellum</keyword>
<keyword evidence="5" id="KW-0975">Bacterial flagellum</keyword>
<evidence type="ECO:0000259" key="7">
    <source>
        <dbReference type="Pfam" id="PF06429"/>
    </source>
</evidence>
<dbReference type="NCBIfam" id="TIGR03506">
    <property type="entry name" value="FlgEFG_subfam"/>
    <property type="match status" value="2"/>
</dbReference>
<dbReference type="SUPFAM" id="SSF117143">
    <property type="entry name" value="Flagellar hook protein flgE"/>
    <property type="match status" value="1"/>
</dbReference>
<dbReference type="InterPro" id="IPR010930">
    <property type="entry name" value="Flg_bb/hook_C_dom"/>
</dbReference>
<feature type="domain" description="Flagellar basal-body/hook protein C-terminal" evidence="7">
    <location>
        <begin position="224"/>
        <end position="269"/>
    </location>
</feature>
<dbReference type="AlphaFoldDB" id="A0A1I0P3E1"/>
<dbReference type="OrthoDB" id="9800375at2"/>
<evidence type="ECO:0000313" key="10">
    <source>
        <dbReference type="Proteomes" id="UP000199701"/>
    </source>
</evidence>
<comment type="subcellular location">
    <subcellularLocation>
        <location evidence="5">Bacterial flagellum basal body</location>
    </subcellularLocation>
</comment>
<dbReference type="EMBL" id="FOJI01000004">
    <property type="protein sequence ID" value="SEW08705.1"/>
    <property type="molecule type" value="Genomic_DNA"/>
</dbReference>
<dbReference type="PROSITE" id="PS00588">
    <property type="entry name" value="FLAGELLA_BB_ROD"/>
    <property type="match status" value="1"/>
</dbReference>
<dbReference type="InterPro" id="IPR020013">
    <property type="entry name" value="Flagellar_FlgE/F/G"/>
</dbReference>
<dbReference type="Pfam" id="PF06429">
    <property type="entry name" value="Flg_bbr_C"/>
    <property type="match status" value="1"/>
</dbReference>
<evidence type="ECO:0000259" key="6">
    <source>
        <dbReference type="Pfam" id="PF00460"/>
    </source>
</evidence>
<evidence type="ECO:0000313" key="9">
    <source>
        <dbReference type="EMBL" id="SEW08705.1"/>
    </source>
</evidence>
<sequence>MLRSLWTAASGMNAQQTNVDTIANNLANINTTGYKAESAEFKSLLYQNLQSKTTSANGANKPVSAQVGLGVRTASISSDFTQGSFLQSDNNFSFAINGKGFFAVSGVDGQTEYTRNGNFNISQGTDGLTLCTSEGYPVLDSTGAPIVFDATMKSSNITVNSDGEFCYPDASNNPAPIGISIGVYQFANPTGLEKEAASLFSETDASGVAINEAEDAGVKKSTIKQSYLEGSNVQVATEMVNLITAQRAYELNSKAINASDEMLQQANSLKR</sequence>
<dbReference type="Pfam" id="PF22692">
    <property type="entry name" value="LlgE_F_G_D1"/>
    <property type="match status" value="1"/>
</dbReference>
<keyword evidence="10" id="KW-1185">Reference proteome</keyword>
<evidence type="ECO:0000256" key="5">
    <source>
        <dbReference type="RuleBase" id="RU362116"/>
    </source>
</evidence>
<dbReference type="Proteomes" id="UP000199701">
    <property type="component" value="Unassembled WGS sequence"/>
</dbReference>